<name>A0A1Z2L389_9ACTN</name>
<dbReference type="EMBL" id="CP021744">
    <property type="protein sequence ID" value="ARZ68744.1"/>
    <property type="molecule type" value="Genomic_DNA"/>
</dbReference>
<keyword evidence="1" id="KW-1133">Transmembrane helix</keyword>
<evidence type="ECO:0000313" key="2">
    <source>
        <dbReference type="EMBL" id="ARZ68744.1"/>
    </source>
</evidence>
<proteinExistence type="predicted"/>
<keyword evidence="1" id="KW-0472">Membrane</keyword>
<dbReference type="KEGG" id="salj:SMD11_3100"/>
<protein>
    <submittedName>
        <fullName evidence="2">Uncharacterized protein</fullName>
    </submittedName>
</protein>
<evidence type="ECO:0000313" key="3">
    <source>
        <dbReference type="Proteomes" id="UP000195755"/>
    </source>
</evidence>
<feature type="transmembrane region" description="Helical" evidence="1">
    <location>
        <begin position="52"/>
        <end position="73"/>
    </location>
</feature>
<dbReference type="AlphaFoldDB" id="A0A1Z2L389"/>
<evidence type="ECO:0000256" key="1">
    <source>
        <dbReference type="SAM" id="Phobius"/>
    </source>
</evidence>
<accession>A0A1Z2L389</accession>
<keyword evidence="1" id="KW-0812">Transmembrane</keyword>
<organism evidence="2 3">
    <name type="scientific">Streptomyces albireticuli</name>
    <dbReference type="NCBI Taxonomy" id="1940"/>
    <lineage>
        <taxon>Bacteria</taxon>
        <taxon>Bacillati</taxon>
        <taxon>Actinomycetota</taxon>
        <taxon>Actinomycetes</taxon>
        <taxon>Kitasatosporales</taxon>
        <taxon>Streptomycetaceae</taxon>
        <taxon>Streptomyces</taxon>
    </lineage>
</organism>
<reference evidence="2 3" key="1">
    <citation type="submission" date="2017-06" db="EMBL/GenBank/DDBJ databases">
        <title>Streptomyces albireticuli Genome sequencing and assembly.</title>
        <authorList>
            <person name="Wang Y."/>
            <person name="Du B."/>
            <person name="Ding Y."/>
            <person name="Liu H."/>
            <person name="Hou Q."/>
            <person name="Liu K."/>
            <person name="Yao L."/>
            <person name="Wang C."/>
        </authorList>
    </citation>
    <scope>NUCLEOTIDE SEQUENCE [LARGE SCALE GENOMIC DNA]</scope>
    <source>
        <strain evidence="2 3">MDJK11</strain>
    </source>
</reference>
<sequence>MRQPPPPNVTMGPLAPHIPADLYHQAERDGRPFVIVQAPPNPATGPRYARPLFIGVAVAFGLMGMTAAALALFQLAAHTAAVIASTAGPIGLGGISLKLARSKG</sequence>
<dbReference type="Proteomes" id="UP000195755">
    <property type="component" value="Chromosome"/>
</dbReference>
<feature type="transmembrane region" description="Helical" evidence="1">
    <location>
        <begin position="79"/>
        <end position="100"/>
    </location>
</feature>
<gene>
    <name evidence="2" type="ORF">SMD11_3100</name>
</gene>
<dbReference type="OrthoDB" id="4307908at2"/>
<dbReference type="RefSeq" id="WP_087926985.1">
    <property type="nucleotide sequence ID" value="NZ_CP021744.1"/>
</dbReference>